<reference evidence="13 14" key="1">
    <citation type="submission" date="2020-08" db="EMBL/GenBank/DDBJ databases">
        <title>Genomic Encyclopedia of Type Strains, Phase IV (KMG-IV): sequencing the most valuable type-strain genomes for metagenomic binning, comparative biology and taxonomic classification.</title>
        <authorList>
            <person name="Goeker M."/>
        </authorList>
    </citation>
    <scope>NUCLEOTIDE SEQUENCE [LARGE SCALE GENOMIC DNA]</scope>
    <source>
        <strain evidence="13 14">YIM 65646</strain>
    </source>
</reference>
<evidence type="ECO:0000256" key="11">
    <source>
        <dbReference type="SAM" id="Phobius"/>
    </source>
</evidence>
<dbReference type="PANTHER" id="PTHR43221">
    <property type="entry name" value="PROTEASE HTPX"/>
    <property type="match status" value="1"/>
</dbReference>
<evidence type="ECO:0000313" key="14">
    <source>
        <dbReference type="Proteomes" id="UP000548476"/>
    </source>
</evidence>
<sequence length="418" mass="44980">MPNAQITASSCPRCQARLVTDISREPWCPGCRWNLAAVEPDAPIRLGPLRRLGRRVALRSTLRTFDRLRASGKLPPRSGTRHLLTAISALLLLTTLALGAAGVWLVVYDFPSPRIIPGVVCLAVAAMLMPRGGRLDPSWTHIDAATAPTLHALVRRVGDASGVPMPHLTVLSSDFNAAAGVFGLLRPRRVLVIGVPLWMSLTAQERVALLGHELGHFRNGDVSHTLAAQPALTTFARLADATTPSWRPGIRPSLLDRLVYLMMIPIHVSMLLMQTAILALASREQQNAEYRADAEAARLAGKPAMAGLATKLVLGEGIITITGAKARAHEFSPEHVLPAVTEALTRRAPRAADHRLRTVRTESDIFASHPPSGLRAELAEALPLSAAAISCSTAESDRIDAELAGTYERMRKAVANGW</sequence>
<keyword evidence="6 10" id="KW-0862">Zinc</keyword>
<comment type="similarity">
    <text evidence="10">Belongs to the peptidase M48 family.</text>
</comment>
<dbReference type="AlphaFoldDB" id="A0A841FJS7"/>
<feature type="domain" description="Peptidase M48" evidence="12">
    <location>
        <begin position="146"/>
        <end position="377"/>
    </location>
</feature>
<protein>
    <submittedName>
        <fullName evidence="13">Zn-dependent protease with chaperone function</fullName>
    </submittedName>
</protein>
<keyword evidence="9 11" id="KW-0472">Membrane</keyword>
<dbReference type="RefSeq" id="WP_184786982.1">
    <property type="nucleotide sequence ID" value="NZ_BONT01000044.1"/>
</dbReference>
<feature type="transmembrane region" description="Helical" evidence="11">
    <location>
        <begin position="83"/>
        <end position="106"/>
    </location>
</feature>
<keyword evidence="8 10" id="KW-0482">Metalloprotease</keyword>
<evidence type="ECO:0000259" key="12">
    <source>
        <dbReference type="Pfam" id="PF01435"/>
    </source>
</evidence>
<evidence type="ECO:0000256" key="3">
    <source>
        <dbReference type="ARBA" id="ARBA00022692"/>
    </source>
</evidence>
<feature type="transmembrane region" description="Helical" evidence="11">
    <location>
        <begin position="258"/>
        <end position="281"/>
    </location>
</feature>
<dbReference type="CDD" id="cd07328">
    <property type="entry name" value="M48_Ste24p_like"/>
    <property type="match status" value="1"/>
</dbReference>
<comment type="cofactor">
    <cofactor evidence="10">
        <name>Zn(2+)</name>
        <dbReference type="ChEBI" id="CHEBI:29105"/>
    </cofactor>
    <text evidence="10">Binds 1 zinc ion per subunit.</text>
</comment>
<evidence type="ECO:0000256" key="2">
    <source>
        <dbReference type="ARBA" id="ARBA00022670"/>
    </source>
</evidence>
<dbReference type="Gene3D" id="3.30.2010.10">
    <property type="entry name" value="Metalloproteases ('zincins'), catalytic domain"/>
    <property type="match status" value="1"/>
</dbReference>
<keyword evidence="5 10" id="KW-0378">Hydrolase</keyword>
<dbReference type="InterPro" id="IPR001915">
    <property type="entry name" value="Peptidase_M48"/>
</dbReference>
<dbReference type="Proteomes" id="UP000548476">
    <property type="component" value="Unassembled WGS sequence"/>
</dbReference>
<evidence type="ECO:0000256" key="4">
    <source>
        <dbReference type="ARBA" id="ARBA00022723"/>
    </source>
</evidence>
<keyword evidence="2 10" id="KW-0645">Protease</keyword>
<dbReference type="EMBL" id="JACHGT010000004">
    <property type="protein sequence ID" value="MBB6034088.1"/>
    <property type="molecule type" value="Genomic_DNA"/>
</dbReference>
<dbReference type="Pfam" id="PF01435">
    <property type="entry name" value="Peptidase_M48"/>
    <property type="match status" value="1"/>
</dbReference>
<evidence type="ECO:0000256" key="1">
    <source>
        <dbReference type="ARBA" id="ARBA00022475"/>
    </source>
</evidence>
<organism evidence="13 14">
    <name type="scientific">Phytomonospora endophytica</name>
    <dbReference type="NCBI Taxonomy" id="714109"/>
    <lineage>
        <taxon>Bacteria</taxon>
        <taxon>Bacillati</taxon>
        <taxon>Actinomycetota</taxon>
        <taxon>Actinomycetes</taxon>
        <taxon>Micromonosporales</taxon>
        <taxon>Micromonosporaceae</taxon>
        <taxon>Phytomonospora</taxon>
    </lineage>
</organism>
<keyword evidence="7 11" id="KW-1133">Transmembrane helix</keyword>
<evidence type="ECO:0000256" key="5">
    <source>
        <dbReference type="ARBA" id="ARBA00022801"/>
    </source>
</evidence>
<keyword evidence="4" id="KW-0479">Metal-binding</keyword>
<gene>
    <name evidence="13" type="ORF">HNR73_001938</name>
</gene>
<evidence type="ECO:0000256" key="10">
    <source>
        <dbReference type="RuleBase" id="RU003983"/>
    </source>
</evidence>
<evidence type="ECO:0000256" key="8">
    <source>
        <dbReference type="ARBA" id="ARBA00023049"/>
    </source>
</evidence>
<evidence type="ECO:0000313" key="13">
    <source>
        <dbReference type="EMBL" id="MBB6034088.1"/>
    </source>
</evidence>
<dbReference type="InterPro" id="IPR050083">
    <property type="entry name" value="HtpX_protease"/>
</dbReference>
<accession>A0A841FJS7</accession>
<keyword evidence="3 11" id="KW-0812">Transmembrane</keyword>
<comment type="caution">
    <text evidence="13">The sequence shown here is derived from an EMBL/GenBank/DDBJ whole genome shotgun (WGS) entry which is preliminary data.</text>
</comment>
<name>A0A841FJS7_9ACTN</name>
<keyword evidence="14" id="KW-1185">Reference proteome</keyword>
<dbReference type="GO" id="GO:0006508">
    <property type="term" value="P:proteolysis"/>
    <property type="evidence" value="ECO:0007669"/>
    <property type="project" value="UniProtKB-KW"/>
</dbReference>
<dbReference type="GO" id="GO:0004222">
    <property type="term" value="F:metalloendopeptidase activity"/>
    <property type="evidence" value="ECO:0007669"/>
    <property type="project" value="InterPro"/>
</dbReference>
<dbReference type="GO" id="GO:0046872">
    <property type="term" value="F:metal ion binding"/>
    <property type="evidence" value="ECO:0007669"/>
    <property type="project" value="UniProtKB-KW"/>
</dbReference>
<evidence type="ECO:0000256" key="7">
    <source>
        <dbReference type="ARBA" id="ARBA00022989"/>
    </source>
</evidence>
<dbReference type="PANTHER" id="PTHR43221:SF2">
    <property type="entry name" value="PROTEASE HTPX HOMOLOG"/>
    <property type="match status" value="1"/>
</dbReference>
<evidence type="ECO:0000256" key="6">
    <source>
        <dbReference type="ARBA" id="ARBA00022833"/>
    </source>
</evidence>
<evidence type="ECO:0000256" key="9">
    <source>
        <dbReference type="ARBA" id="ARBA00023136"/>
    </source>
</evidence>
<proteinExistence type="inferred from homology"/>
<keyword evidence="1" id="KW-1003">Cell membrane</keyword>